<dbReference type="Pfam" id="PF12796">
    <property type="entry name" value="Ank_2"/>
    <property type="match status" value="1"/>
</dbReference>
<dbReference type="Gene3D" id="1.25.40.20">
    <property type="entry name" value="Ankyrin repeat-containing domain"/>
    <property type="match status" value="3"/>
</dbReference>
<dbReference type="Pfam" id="PF00023">
    <property type="entry name" value="Ank"/>
    <property type="match status" value="1"/>
</dbReference>
<feature type="repeat" description="ANK" evidence="3">
    <location>
        <begin position="17"/>
        <end position="49"/>
    </location>
</feature>
<dbReference type="SUPFAM" id="SSF48403">
    <property type="entry name" value="Ankyrin repeat"/>
    <property type="match status" value="1"/>
</dbReference>
<gene>
    <name evidence="7 8" type="primary">ankrd6a</name>
</gene>
<dbReference type="Proteomes" id="UP001652741">
    <property type="component" value="Chromosome ssa01"/>
</dbReference>
<evidence type="ECO:0000256" key="3">
    <source>
        <dbReference type="PROSITE-ProRule" id="PRU00023"/>
    </source>
</evidence>
<evidence type="ECO:0000313" key="7">
    <source>
        <dbReference type="RefSeq" id="XP_014050621.2"/>
    </source>
</evidence>
<dbReference type="PROSITE" id="PS50297">
    <property type="entry name" value="ANK_REP_REGION"/>
    <property type="match status" value="4"/>
</dbReference>
<dbReference type="PANTHER" id="PTHR24203">
    <property type="entry name" value="ANKYRIN REPEAT FAMILY PROTEIN"/>
    <property type="match status" value="1"/>
</dbReference>
<dbReference type="RefSeq" id="XP_014050630.2">
    <property type="nucleotide sequence ID" value="XM_014195155.2"/>
</dbReference>
<dbReference type="SMART" id="SM00248">
    <property type="entry name" value="ANK"/>
    <property type="match status" value="5"/>
</dbReference>
<feature type="repeat" description="ANK" evidence="3">
    <location>
        <begin position="116"/>
        <end position="148"/>
    </location>
</feature>
<feature type="repeat" description="ANK" evidence="3">
    <location>
        <begin position="50"/>
        <end position="82"/>
    </location>
</feature>
<feature type="repeat" description="ANK" evidence="3">
    <location>
        <begin position="149"/>
        <end position="181"/>
    </location>
</feature>
<evidence type="ECO:0000256" key="1">
    <source>
        <dbReference type="ARBA" id="ARBA00022737"/>
    </source>
</evidence>
<keyword evidence="2 3" id="KW-0040">ANK repeat</keyword>
<evidence type="ECO:0000256" key="2">
    <source>
        <dbReference type="ARBA" id="ARBA00023043"/>
    </source>
</evidence>
<keyword evidence="6" id="KW-1185">Reference proteome</keyword>
<dbReference type="InterPro" id="IPR002110">
    <property type="entry name" value="Ankyrin_rpt"/>
</dbReference>
<organism evidence="6 7">
    <name type="scientific">Salmo salar</name>
    <name type="common">Atlantic salmon</name>
    <dbReference type="NCBI Taxonomy" id="8030"/>
    <lineage>
        <taxon>Eukaryota</taxon>
        <taxon>Metazoa</taxon>
        <taxon>Chordata</taxon>
        <taxon>Craniata</taxon>
        <taxon>Vertebrata</taxon>
        <taxon>Euteleostomi</taxon>
        <taxon>Actinopterygii</taxon>
        <taxon>Neopterygii</taxon>
        <taxon>Teleostei</taxon>
        <taxon>Protacanthopterygii</taxon>
        <taxon>Salmoniformes</taxon>
        <taxon>Salmonidae</taxon>
        <taxon>Salmoninae</taxon>
        <taxon>Salmo</taxon>
    </lineage>
</organism>
<sequence length="768" mass="86686">MSDREATQAHVLLSSQGHQTALHRAAMVGNSDIIDGLIKGGCALDLQDKDGNTALHEVSWHGFCQSVKLLVKAGADVHARNKAGNTALHLACQNANAQSAHVLLLGGSRPDIKNNVGDTCLHVAARYNHLAMIKILVGALCSVTEKNQLGDTALHVAAALNHKKTVQLLLEAGTDGNARNKAGKTALDKARDYNHKDVSLLLARAPQVHCFTRGRTVRKKRDRLKAERRTQSVTREEMLPNKDSGYMAEASHCSERMASRAGLNRAELPHHHHHRLHYSKTSVPPTSPYHRRRRHKLFKEQVLGGVSGDWVVRIKTISVLCKIMDIKVFFFQALAEDTPRRRMNGHLDLHRKSRLCTRDEAPPHNGKTYQLYTLYRDKDGNVKQAPANGCHCKPLIKRLEGELNATKEEMRTQMLTVQEQVYTRLGRMDRKSIHQIKVLDMLTQERVAAERMECLYRMDQRAAQGREEAQRRQQAAATQELKRWCMTQIQDMDFHLPADPQYYKLLPSPSVEQSVGDDGDSECLPLLSVFSGDSSSSLATYVNRLPCPSPSPSTTHNAPHSPAMEQGQGQGSGRKYFELKLDRSPDNYQNTTLLPLPAQHHHPGILLSSTAPRCQHPELLDNPIPGLIWEGCSRSVSSSQSPTSNWKQGRGQDSHGWHHRKHLRDRIRTRGLMRPPSVGTRTLEFFMDRPPEPTFSQERNNLHAMEVTQRFFETVSTQLECWYERKIQDAKRQAELKAQQDRTELLQRIRSLEEELEQLRMTNGSTDS</sequence>
<feature type="coiled-coil region" evidence="4">
    <location>
        <begin position="735"/>
        <end position="762"/>
    </location>
</feature>
<evidence type="ECO:0000313" key="8">
    <source>
        <dbReference type="RefSeq" id="XP_014050630.2"/>
    </source>
</evidence>
<dbReference type="RefSeq" id="XP_014050621.2">
    <property type="nucleotide sequence ID" value="XM_014195146.2"/>
</dbReference>
<accession>A0A1S3REQ0</accession>
<reference evidence="7 8" key="1">
    <citation type="submission" date="2025-05" db="UniProtKB">
        <authorList>
            <consortium name="RefSeq"/>
        </authorList>
    </citation>
    <scope>IDENTIFICATION</scope>
</reference>
<evidence type="ECO:0000256" key="5">
    <source>
        <dbReference type="SAM" id="MobiDB-lite"/>
    </source>
</evidence>
<dbReference type="PANTHER" id="PTHR24203:SF45">
    <property type="entry name" value="ANKYRIN REPEAT DOMAIN 6"/>
    <property type="match status" value="1"/>
</dbReference>
<feature type="region of interest" description="Disordered" evidence="5">
    <location>
        <begin position="548"/>
        <end position="572"/>
    </location>
</feature>
<evidence type="ECO:0000313" key="6">
    <source>
        <dbReference type="Proteomes" id="UP001652741"/>
    </source>
</evidence>
<keyword evidence="1" id="KW-0677">Repeat</keyword>
<dbReference type="Pfam" id="PF13637">
    <property type="entry name" value="Ank_4"/>
    <property type="match status" value="1"/>
</dbReference>
<dbReference type="GeneID" id="106602473"/>
<keyword evidence="4" id="KW-0175">Coiled coil</keyword>
<proteinExistence type="predicted"/>
<feature type="repeat" description="ANK" evidence="3">
    <location>
        <begin position="83"/>
        <end position="115"/>
    </location>
</feature>
<dbReference type="InterPro" id="IPR036770">
    <property type="entry name" value="Ankyrin_rpt-contain_sf"/>
</dbReference>
<feature type="region of interest" description="Disordered" evidence="5">
    <location>
        <begin position="639"/>
        <end position="661"/>
    </location>
</feature>
<protein>
    <submittedName>
        <fullName evidence="7 8">Ankyrin repeat domain-containing protein 6 isoform X1</fullName>
    </submittedName>
</protein>
<evidence type="ECO:0000256" key="4">
    <source>
        <dbReference type="SAM" id="Coils"/>
    </source>
</evidence>
<name>A0A1S3REQ0_SALSA</name>
<dbReference type="PROSITE" id="PS50088">
    <property type="entry name" value="ANK_REPEAT"/>
    <property type="match status" value="5"/>
</dbReference>